<dbReference type="InterPro" id="IPR013320">
    <property type="entry name" value="ConA-like_dom_sf"/>
</dbReference>
<feature type="domain" description="Laminin G" evidence="3">
    <location>
        <begin position="352"/>
        <end position="454"/>
    </location>
</feature>
<feature type="region of interest" description="Disordered" evidence="2">
    <location>
        <begin position="272"/>
        <end position="313"/>
    </location>
</feature>
<comment type="caution">
    <text evidence="4">The sequence shown here is derived from an EMBL/GenBank/DDBJ whole genome shotgun (WGS) entry which is preliminary data.</text>
</comment>
<feature type="non-terminal residue" evidence="4">
    <location>
        <position position="1"/>
    </location>
</feature>
<reference evidence="4" key="1">
    <citation type="submission" date="2020-02" db="EMBL/GenBank/DDBJ databases">
        <title>Bird 10,000 Genomes (B10K) Project - Family phase.</title>
        <authorList>
            <person name="Zhang G."/>
        </authorList>
    </citation>
    <scope>NUCLEOTIDE SEQUENCE</scope>
    <source>
        <strain evidence="4">B10K-DU-030-59</strain>
    </source>
</reference>
<evidence type="ECO:0000259" key="3">
    <source>
        <dbReference type="PROSITE" id="PS50025"/>
    </source>
</evidence>
<name>A0A852KCK9_UROIN</name>
<keyword evidence="5" id="KW-1185">Reference proteome</keyword>
<dbReference type="Gene3D" id="2.60.120.200">
    <property type="match status" value="1"/>
</dbReference>
<feature type="compositionally biased region" description="Polar residues" evidence="2">
    <location>
        <begin position="153"/>
        <end position="173"/>
    </location>
</feature>
<dbReference type="Proteomes" id="UP000654395">
    <property type="component" value="Unassembled WGS sequence"/>
</dbReference>
<evidence type="ECO:0000256" key="2">
    <source>
        <dbReference type="SAM" id="MobiDB-lite"/>
    </source>
</evidence>
<feature type="compositionally biased region" description="Polar residues" evidence="2">
    <location>
        <begin position="180"/>
        <end position="206"/>
    </location>
</feature>
<sequence>VTSCGSWSQLEPTLHGSSVAQVDPKVHKGSKRGSAAHLGVKVKQSPVACLVPRVQREPRATEDHLGVSQSPVAQRDTKVSQSPVACRVLKGHQDSAANQVSVVHQDLKVHQDPAANWSPMACQDLKVYQDSVANQDHQDPVANQVPVSHQDSLANQDPAANQGHQNSLANQGHQDPAANQGHQNSLANQDHQDPTANQGHQNSLANQDHHDPAANQGHQNSLANQDHQDPAANWSPVACQDLKVYQDSVANQDHQDPAASQVLVSHQDSLANQDHHDPAANRSPVSLRAPKPPPGCAFSPPLRPHRVPPTSHLGLATSPPCPLRVPSPAHLSLVLLALSNLLLLPPPSRGAALEFSGSPGQWARYRRWSPATGDRLSFSFKTNVSRALLLYLDDGGNCDFLELLVTEGRLRLRFAIACAEPAAVQPATAVSDGRWHEVLLTRKAREAALAVDGE</sequence>
<dbReference type="EMBL" id="WBNH01001111">
    <property type="protein sequence ID" value="NXX74674.1"/>
    <property type="molecule type" value="Genomic_DNA"/>
</dbReference>
<feature type="compositionally biased region" description="Polar residues" evidence="2">
    <location>
        <begin position="216"/>
        <end position="225"/>
    </location>
</feature>
<dbReference type="PROSITE" id="PS50025">
    <property type="entry name" value="LAM_G_DOMAIN"/>
    <property type="match status" value="1"/>
</dbReference>
<dbReference type="CDD" id="cd00110">
    <property type="entry name" value="LamG"/>
    <property type="match status" value="1"/>
</dbReference>
<accession>A0A852KCK9</accession>
<dbReference type="AlphaFoldDB" id="A0A852KCK9"/>
<dbReference type="SUPFAM" id="SSF49899">
    <property type="entry name" value="Concanavalin A-like lectins/glucanases"/>
    <property type="match status" value="1"/>
</dbReference>
<protein>
    <submittedName>
        <fullName evidence="4">NRX2A protein</fullName>
    </submittedName>
</protein>
<proteinExistence type="predicted"/>
<evidence type="ECO:0000313" key="5">
    <source>
        <dbReference type="Proteomes" id="UP000654395"/>
    </source>
</evidence>
<organism evidence="4 5">
    <name type="scientific">Urocolius indicus</name>
    <name type="common">Red-faced mousebird</name>
    <name type="synonym">Colius indicus</name>
    <dbReference type="NCBI Taxonomy" id="458196"/>
    <lineage>
        <taxon>Eukaryota</taxon>
        <taxon>Metazoa</taxon>
        <taxon>Chordata</taxon>
        <taxon>Craniata</taxon>
        <taxon>Vertebrata</taxon>
        <taxon>Euteleostomi</taxon>
        <taxon>Archelosauria</taxon>
        <taxon>Archosauria</taxon>
        <taxon>Dinosauria</taxon>
        <taxon>Saurischia</taxon>
        <taxon>Theropoda</taxon>
        <taxon>Coelurosauria</taxon>
        <taxon>Aves</taxon>
        <taxon>Neognathae</taxon>
        <taxon>Neoaves</taxon>
        <taxon>Telluraves</taxon>
        <taxon>Coraciimorphae</taxon>
        <taxon>Coliiformes</taxon>
        <taxon>Coliidae</taxon>
        <taxon>Urocolius</taxon>
    </lineage>
</organism>
<dbReference type="InterPro" id="IPR001791">
    <property type="entry name" value="Laminin_G"/>
</dbReference>
<dbReference type="OrthoDB" id="6275838at2759"/>
<evidence type="ECO:0000256" key="1">
    <source>
        <dbReference type="PROSITE-ProRule" id="PRU00122"/>
    </source>
</evidence>
<feature type="region of interest" description="Disordered" evidence="2">
    <location>
        <begin position="153"/>
        <end position="233"/>
    </location>
</feature>
<feature type="non-terminal residue" evidence="4">
    <location>
        <position position="454"/>
    </location>
</feature>
<feature type="region of interest" description="Disordered" evidence="2">
    <location>
        <begin position="60"/>
        <end position="79"/>
    </location>
</feature>
<comment type="caution">
    <text evidence="1">Lacks conserved residue(s) required for the propagation of feature annotation.</text>
</comment>
<gene>
    <name evidence="4" type="primary">Nrxn2</name>
    <name evidence="4" type="ORF">UROIND_R15018</name>
</gene>
<dbReference type="Pfam" id="PF02210">
    <property type="entry name" value="Laminin_G_2"/>
    <property type="match status" value="1"/>
</dbReference>
<evidence type="ECO:0000313" key="4">
    <source>
        <dbReference type="EMBL" id="NXX74674.1"/>
    </source>
</evidence>